<accession>A0ABP7ZAN1</accession>
<comment type="caution">
    <text evidence="2">The sequence shown here is derived from an EMBL/GenBank/DDBJ whole genome shotgun (WGS) entry which is preliminary data.</text>
</comment>
<keyword evidence="3" id="KW-1185">Reference proteome</keyword>
<evidence type="ECO:0000256" key="1">
    <source>
        <dbReference type="SAM" id="MobiDB-lite"/>
    </source>
</evidence>
<proteinExistence type="predicted"/>
<gene>
    <name evidence="2" type="ORF">GCM10022416_49470</name>
</gene>
<feature type="region of interest" description="Disordered" evidence="1">
    <location>
        <begin position="1"/>
        <end position="78"/>
    </location>
</feature>
<dbReference type="Proteomes" id="UP001500266">
    <property type="component" value="Unassembled WGS sequence"/>
</dbReference>
<dbReference type="EMBL" id="BAABDO010000097">
    <property type="protein sequence ID" value="GAA4151839.1"/>
    <property type="molecule type" value="Genomic_DNA"/>
</dbReference>
<reference evidence="3" key="1">
    <citation type="journal article" date="2019" name="Int. J. Syst. Evol. Microbiol.">
        <title>The Global Catalogue of Microorganisms (GCM) 10K type strain sequencing project: providing services to taxonomists for standard genome sequencing and annotation.</title>
        <authorList>
            <consortium name="The Broad Institute Genomics Platform"/>
            <consortium name="The Broad Institute Genome Sequencing Center for Infectious Disease"/>
            <person name="Wu L."/>
            <person name="Ma J."/>
        </authorList>
    </citation>
    <scope>NUCLEOTIDE SEQUENCE [LARGE SCALE GENOMIC DNA]</scope>
    <source>
        <strain evidence="3">JCM 17316</strain>
    </source>
</reference>
<evidence type="ECO:0000313" key="2">
    <source>
        <dbReference type="EMBL" id="GAA4151839.1"/>
    </source>
</evidence>
<sequence length="118" mass="11964">MTGRANAVSDCGGHWRPGYRQDAEQAGDSGGGGGRVAEFCQVGDQVDADDGDGGAVGDGRCAQRPERRGAQGSPDQGVAFGCGVRRCAGVVFRADRRPLGAAHQEMKGNDDGTVEGGG</sequence>
<organism evidence="2 3">
    <name type="scientific">Actinomadura keratinilytica</name>
    <dbReference type="NCBI Taxonomy" id="547461"/>
    <lineage>
        <taxon>Bacteria</taxon>
        <taxon>Bacillati</taxon>
        <taxon>Actinomycetota</taxon>
        <taxon>Actinomycetes</taxon>
        <taxon>Streptosporangiales</taxon>
        <taxon>Thermomonosporaceae</taxon>
        <taxon>Actinomadura</taxon>
    </lineage>
</organism>
<protein>
    <submittedName>
        <fullName evidence="2">Uncharacterized protein</fullName>
    </submittedName>
</protein>
<name>A0ABP7ZAN1_9ACTN</name>
<evidence type="ECO:0000313" key="3">
    <source>
        <dbReference type="Proteomes" id="UP001500266"/>
    </source>
</evidence>